<dbReference type="AlphaFoldDB" id="A0A0J9HEY6"/>
<proteinExistence type="predicted"/>
<dbReference type="EMBL" id="GG749428">
    <property type="protein sequence ID" value="KMW67589.1"/>
    <property type="molecule type" value="Genomic_DNA"/>
</dbReference>
<dbReference type="Proteomes" id="UP000007802">
    <property type="component" value="Unassembled WGS sequence"/>
</dbReference>
<gene>
    <name evidence="1" type="ORF">BDDG_12200</name>
</gene>
<organism evidence="1">
    <name type="scientific">Ajellomyces dermatitidis (strain ATCC 18188 / CBS 674.68)</name>
    <name type="common">Blastomyces dermatitidis</name>
    <dbReference type="NCBI Taxonomy" id="653446"/>
    <lineage>
        <taxon>Eukaryota</taxon>
        <taxon>Fungi</taxon>
        <taxon>Dikarya</taxon>
        <taxon>Ascomycota</taxon>
        <taxon>Pezizomycotina</taxon>
        <taxon>Eurotiomycetes</taxon>
        <taxon>Eurotiomycetidae</taxon>
        <taxon>Onygenales</taxon>
        <taxon>Ajellomycetaceae</taxon>
        <taxon>Blastomyces</taxon>
    </lineage>
</organism>
<name>A0A0J9HEY6_AJEDA</name>
<accession>A0A0J9HEY6</accession>
<sequence>MDSDEKAFAITERNKALLSKCYEAALVKSHLESYLALTRVDSAIQDLLSCPENMWKEGISPAPLQLSQYKDWHKVKEYTQELLHSDDAGWVPPQLDFEKVQARHNELFQLLFRENQKSCQKRKQRSSGFILASQMRENRDYSCITEESTRLLEQ</sequence>
<protein>
    <submittedName>
        <fullName evidence="1">Uncharacterized protein</fullName>
    </submittedName>
</protein>
<reference evidence="1" key="1">
    <citation type="submission" date="2010-03" db="EMBL/GenBank/DDBJ databases">
        <title>Annotation of Blastomyces dermatitidis strain ATCC 18188.</title>
        <authorList>
            <consortium name="The Broad Institute Genome Sequencing Platform"/>
            <consortium name="Broad Institute Genome Sequencing Center for Infectious Disease."/>
            <person name="Cuomo C."/>
            <person name="Klein B."/>
            <person name="Sullivan T."/>
            <person name="Heitman J."/>
            <person name="Young S."/>
            <person name="Zeng Q."/>
            <person name="Gargeya S."/>
            <person name="Alvarado L."/>
            <person name="Berlin A.M."/>
            <person name="Chapman S.B."/>
            <person name="Chen Z."/>
            <person name="Freedman E."/>
            <person name="Gellesch M."/>
            <person name="Goldberg J."/>
            <person name="Griggs A."/>
            <person name="Gujja S."/>
            <person name="Heilman E."/>
            <person name="Heiman D."/>
            <person name="Howarth C."/>
            <person name="Mehta T."/>
            <person name="Neiman D."/>
            <person name="Pearson M."/>
            <person name="Roberts A."/>
            <person name="Saif S."/>
            <person name="Shea T."/>
            <person name="Shenoy N."/>
            <person name="Sisk P."/>
            <person name="Stolte C."/>
            <person name="Sykes S."/>
            <person name="White J."/>
            <person name="Yandava C."/>
            <person name="Haas B."/>
            <person name="Nusbaum C."/>
            <person name="Birren B."/>
        </authorList>
    </citation>
    <scope>NUCLEOTIDE SEQUENCE</scope>
    <source>
        <strain evidence="1">ATCC 18188</strain>
    </source>
</reference>
<evidence type="ECO:0000313" key="1">
    <source>
        <dbReference type="EMBL" id="KMW67589.1"/>
    </source>
</evidence>